<organism evidence="11 12">
    <name type="scientific">Micromonospora orduensis</name>
    <dbReference type="NCBI Taxonomy" id="1420891"/>
    <lineage>
        <taxon>Bacteria</taxon>
        <taxon>Bacillati</taxon>
        <taxon>Actinomycetota</taxon>
        <taxon>Actinomycetes</taxon>
        <taxon>Micromonosporales</taxon>
        <taxon>Micromonosporaceae</taxon>
        <taxon>Micromonospora</taxon>
    </lineage>
</organism>
<sequence>MPTITAPHDLLDSHVYLDLSGFIGRNLQFKYEGFNFAGSIKFRAAVAMIAAAEKEGSLGPDTVLVESSSGNSGVALATIAASRGIPFICITDPRCNPATIKLMRALGAEVRVVDEAHPEAGYLQARLDAVAALCASDDRYLWLNQYANPANWLIHYETTAPEISRRYPRLDVLFVGVGTGGTAMGCARYFREARRPVRIVAIDAVGSVSFGAPAGQRLLPGIGASVALPLIEPSLLDDVVYVAEVDAVRHCRALARRGFVVGGSTGSVLAGALDWLRRNDPGNKLTSVAIAPDLGERYLDNVYDDHWVRAHYGSAALEPASFEGGTAIRYWHARKRTP</sequence>
<gene>
    <name evidence="11" type="primary">sbnA</name>
    <name evidence="11" type="ORF">FHG89_28475</name>
</gene>
<evidence type="ECO:0000256" key="2">
    <source>
        <dbReference type="ARBA" id="ARBA00004056"/>
    </source>
</evidence>
<accession>A0A5C4QD38</accession>
<evidence type="ECO:0000313" key="12">
    <source>
        <dbReference type="Proteomes" id="UP000306145"/>
    </source>
</evidence>
<proteinExistence type="inferred from homology"/>
<dbReference type="Gene3D" id="3.40.50.1100">
    <property type="match status" value="2"/>
</dbReference>
<keyword evidence="9" id="KW-0663">Pyridoxal phosphate</keyword>
<dbReference type="EMBL" id="VDFY01000257">
    <property type="protein sequence ID" value="TNH22730.1"/>
    <property type="molecule type" value="Genomic_DNA"/>
</dbReference>
<dbReference type="InterPro" id="IPR023927">
    <property type="entry name" value="SbnA"/>
</dbReference>
<dbReference type="AlphaFoldDB" id="A0A5C4QD38"/>
<dbReference type="NCBIfam" id="TIGR03945">
    <property type="entry name" value="PLP_SbnA_fam"/>
    <property type="match status" value="1"/>
</dbReference>
<dbReference type="OrthoDB" id="5176350at2"/>
<dbReference type="Proteomes" id="UP000306145">
    <property type="component" value="Unassembled WGS sequence"/>
</dbReference>
<dbReference type="InterPro" id="IPR001216">
    <property type="entry name" value="P-phosphate_BS"/>
</dbReference>
<evidence type="ECO:0000256" key="8">
    <source>
        <dbReference type="ARBA" id="ARBA00022679"/>
    </source>
</evidence>
<dbReference type="CDD" id="cd01561">
    <property type="entry name" value="CBS_like"/>
    <property type="match status" value="1"/>
</dbReference>
<dbReference type="EC" id="2.5.1.140" evidence="6"/>
<comment type="cofactor">
    <cofactor evidence="1">
        <name>pyridoxal 5'-phosphate</name>
        <dbReference type="ChEBI" id="CHEBI:597326"/>
    </cofactor>
</comment>
<dbReference type="PROSITE" id="PS00901">
    <property type="entry name" value="CYS_SYNTHASE"/>
    <property type="match status" value="1"/>
</dbReference>
<dbReference type="InterPro" id="IPR050214">
    <property type="entry name" value="Cys_Synth/Cystath_Beta-Synth"/>
</dbReference>
<keyword evidence="12" id="KW-1185">Reference proteome</keyword>
<evidence type="ECO:0000256" key="4">
    <source>
        <dbReference type="ARBA" id="ARBA00008519"/>
    </source>
</evidence>
<comment type="function">
    <text evidence="2">Catalyzes the synthesis of N-((2S)-2-amino-2-carboxyethyl)-L-glutamate (ACEGA) from O-phospho-L-serine and L-glutamate. Involved in the biosynthesis of L-2,3-diaminopropionic acid (L-Dap), a precursor of staphyloferrin B and antibiotics.</text>
</comment>
<dbReference type="Pfam" id="PF00291">
    <property type="entry name" value="PALP"/>
    <property type="match status" value="1"/>
</dbReference>
<evidence type="ECO:0000256" key="6">
    <source>
        <dbReference type="ARBA" id="ARBA00012331"/>
    </source>
</evidence>
<dbReference type="GO" id="GO:0016765">
    <property type="term" value="F:transferase activity, transferring alkyl or aryl (other than methyl) groups"/>
    <property type="evidence" value="ECO:0007669"/>
    <property type="project" value="UniProtKB-ARBA"/>
</dbReference>
<dbReference type="InterPro" id="IPR036052">
    <property type="entry name" value="TrpB-like_PALP_sf"/>
</dbReference>
<dbReference type="GO" id="GO:0006535">
    <property type="term" value="P:cysteine biosynthetic process from serine"/>
    <property type="evidence" value="ECO:0007669"/>
    <property type="project" value="InterPro"/>
</dbReference>
<dbReference type="InterPro" id="IPR001926">
    <property type="entry name" value="TrpB-like_PALP"/>
</dbReference>
<dbReference type="SUPFAM" id="SSF53686">
    <property type="entry name" value="Tryptophan synthase beta subunit-like PLP-dependent enzymes"/>
    <property type="match status" value="1"/>
</dbReference>
<evidence type="ECO:0000256" key="1">
    <source>
        <dbReference type="ARBA" id="ARBA00001933"/>
    </source>
</evidence>
<evidence type="ECO:0000256" key="9">
    <source>
        <dbReference type="ARBA" id="ARBA00022898"/>
    </source>
</evidence>
<reference evidence="11 12" key="1">
    <citation type="submission" date="2019-06" db="EMBL/GenBank/DDBJ databases">
        <title>Micromonospora ordensis sp. nov., isolated from deep marine sediment.</title>
        <authorList>
            <person name="Veyisoglu A."/>
            <person name="Carro L."/>
            <person name="Klenk H.-P."/>
            <person name="Sahin N."/>
        </authorList>
    </citation>
    <scope>NUCLEOTIDE SEQUENCE [LARGE SCALE GENOMIC DNA]</scope>
    <source>
        <strain evidence="11 12">S2509</strain>
    </source>
</reference>
<keyword evidence="8" id="KW-0808">Transferase</keyword>
<comment type="pathway">
    <text evidence="3">Siderophore biosynthesis.</text>
</comment>
<evidence type="ECO:0000256" key="5">
    <source>
        <dbReference type="ARBA" id="ARBA00011738"/>
    </source>
</evidence>
<feature type="domain" description="Tryptophan synthase beta chain-like PALP" evidence="10">
    <location>
        <begin position="19"/>
        <end position="292"/>
    </location>
</feature>
<evidence type="ECO:0000259" key="10">
    <source>
        <dbReference type="Pfam" id="PF00291"/>
    </source>
</evidence>
<evidence type="ECO:0000256" key="3">
    <source>
        <dbReference type="ARBA" id="ARBA00004924"/>
    </source>
</evidence>
<dbReference type="PANTHER" id="PTHR10314">
    <property type="entry name" value="CYSTATHIONINE BETA-SYNTHASE"/>
    <property type="match status" value="1"/>
</dbReference>
<comment type="subunit">
    <text evidence="5">Homodimer.</text>
</comment>
<evidence type="ECO:0000256" key="7">
    <source>
        <dbReference type="ARBA" id="ARBA00016985"/>
    </source>
</evidence>
<comment type="caution">
    <text evidence="11">The sequence shown here is derived from an EMBL/GenBank/DDBJ whole genome shotgun (WGS) entry which is preliminary data.</text>
</comment>
<comment type="similarity">
    <text evidence="4">Belongs to the cysteine synthase/cystathionine beta-synthase family. SbnA subfamily.</text>
</comment>
<protein>
    <recommendedName>
        <fullName evidence="7">N-(2-amino-2-carboxyethyl)-L-glutamate synthase</fullName>
        <ecNumber evidence="6">2.5.1.140</ecNumber>
    </recommendedName>
</protein>
<name>A0A5C4QD38_9ACTN</name>
<evidence type="ECO:0000313" key="11">
    <source>
        <dbReference type="EMBL" id="TNH22730.1"/>
    </source>
</evidence>